<reference evidence="1" key="1">
    <citation type="journal article" date="2015" name="Proc. Natl. Acad. Sci. U.S.A.">
        <title>Networks of energetic and metabolic interactions define dynamics in microbial communities.</title>
        <authorList>
            <person name="Embree M."/>
            <person name="Liu J.K."/>
            <person name="Al-Bassam M.M."/>
            <person name="Zengler K."/>
        </authorList>
    </citation>
    <scope>NUCLEOTIDE SEQUENCE</scope>
</reference>
<comment type="caution">
    <text evidence="1">The sequence shown here is derived from an EMBL/GenBank/DDBJ whole genome shotgun (WGS) entry which is preliminary data.</text>
</comment>
<dbReference type="EMBL" id="LNQE01001421">
    <property type="protein sequence ID" value="KUG17792.1"/>
    <property type="molecule type" value="Genomic_DNA"/>
</dbReference>
<gene>
    <name evidence="1" type="ORF">ASZ90_012530</name>
</gene>
<accession>A0A0W8FA97</accession>
<sequence length="49" mass="5853">MDCRQEADYNRTLHCSIPTYPERNEVHFTFCSHLIFIFLQAPLAPEHIF</sequence>
<name>A0A0W8FA97_9ZZZZ</name>
<protein>
    <submittedName>
        <fullName evidence="1">Uncharacterized protein</fullName>
    </submittedName>
</protein>
<dbReference type="AlphaFoldDB" id="A0A0W8FA97"/>
<organism evidence="1">
    <name type="scientific">hydrocarbon metagenome</name>
    <dbReference type="NCBI Taxonomy" id="938273"/>
    <lineage>
        <taxon>unclassified sequences</taxon>
        <taxon>metagenomes</taxon>
        <taxon>ecological metagenomes</taxon>
    </lineage>
</organism>
<evidence type="ECO:0000313" key="1">
    <source>
        <dbReference type="EMBL" id="KUG17792.1"/>
    </source>
</evidence>
<proteinExistence type="predicted"/>